<protein>
    <submittedName>
        <fullName evidence="5">Glycosyltransferase family 2 protein</fullName>
    </submittedName>
</protein>
<feature type="domain" description="Glycosyltransferase 2-like" evidence="4">
    <location>
        <begin position="5"/>
        <end position="178"/>
    </location>
</feature>
<accession>A0A7J2TIH8</accession>
<evidence type="ECO:0000256" key="3">
    <source>
        <dbReference type="ARBA" id="ARBA00022679"/>
    </source>
</evidence>
<name>A0A7J2TIH8_ARCFL</name>
<dbReference type="InterPro" id="IPR001173">
    <property type="entry name" value="Glyco_trans_2-like"/>
</dbReference>
<dbReference type="GO" id="GO:0016757">
    <property type="term" value="F:glycosyltransferase activity"/>
    <property type="evidence" value="ECO:0007669"/>
    <property type="project" value="UniProtKB-KW"/>
</dbReference>
<evidence type="ECO:0000259" key="4">
    <source>
        <dbReference type="Pfam" id="PF00535"/>
    </source>
</evidence>
<evidence type="ECO:0000313" key="5">
    <source>
        <dbReference type="EMBL" id="HEH34822.1"/>
    </source>
</evidence>
<dbReference type="SUPFAM" id="SSF53448">
    <property type="entry name" value="Nucleotide-diphospho-sugar transferases"/>
    <property type="match status" value="1"/>
</dbReference>
<dbReference type="CDD" id="cd04186">
    <property type="entry name" value="GT_2_like_c"/>
    <property type="match status" value="1"/>
</dbReference>
<proteinExistence type="inferred from homology"/>
<gene>
    <name evidence="5" type="ORF">ENP88_01425</name>
</gene>
<dbReference type="Gene3D" id="3.90.550.10">
    <property type="entry name" value="Spore Coat Polysaccharide Biosynthesis Protein SpsA, Chain A"/>
    <property type="match status" value="1"/>
</dbReference>
<organism evidence="5">
    <name type="scientific">Archaeoglobus fulgidus</name>
    <dbReference type="NCBI Taxonomy" id="2234"/>
    <lineage>
        <taxon>Archaea</taxon>
        <taxon>Methanobacteriati</taxon>
        <taxon>Methanobacteriota</taxon>
        <taxon>Archaeoglobi</taxon>
        <taxon>Archaeoglobales</taxon>
        <taxon>Archaeoglobaceae</taxon>
        <taxon>Archaeoglobus</taxon>
    </lineage>
</organism>
<evidence type="ECO:0000256" key="1">
    <source>
        <dbReference type="ARBA" id="ARBA00006739"/>
    </source>
</evidence>
<dbReference type="PANTHER" id="PTHR43179">
    <property type="entry name" value="RHAMNOSYLTRANSFERASE WBBL"/>
    <property type="match status" value="1"/>
</dbReference>
<dbReference type="InterPro" id="IPR029044">
    <property type="entry name" value="Nucleotide-diphossugar_trans"/>
</dbReference>
<reference evidence="5" key="1">
    <citation type="journal article" date="2020" name="mSystems">
        <title>Genome- and Community-Level Interaction Insights into Carbon Utilization and Element Cycling Functions of Hydrothermarchaeota in Hydrothermal Sediment.</title>
        <authorList>
            <person name="Zhou Z."/>
            <person name="Liu Y."/>
            <person name="Xu W."/>
            <person name="Pan J."/>
            <person name="Luo Z.H."/>
            <person name="Li M."/>
        </authorList>
    </citation>
    <scope>NUCLEOTIDE SEQUENCE [LARGE SCALE GENOMIC DNA]</scope>
    <source>
        <strain evidence="5">SpSt-26</strain>
    </source>
</reference>
<comment type="similarity">
    <text evidence="1">Belongs to the glycosyltransferase 2 family.</text>
</comment>
<evidence type="ECO:0000256" key="2">
    <source>
        <dbReference type="ARBA" id="ARBA00022676"/>
    </source>
</evidence>
<dbReference type="AlphaFoldDB" id="A0A7J2TIH8"/>
<dbReference type="EMBL" id="DSLA01000025">
    <property type="protein sequence ID" value="HEH34822.1"/>
    <property type="molecule type" value="Genomic_DNA"/>
</dbReference>
<sequence length="292" mass="34159">MKRVCIIVLNYNNIQDTLECLESLEKLSYNEKKIVLFDNGSDREIFRKIQEEVLKRFPRVEILRSERNLGYAAGNNAVIKRHLDFDYVFLVNNDVVLESDTLEAMVKEMERDERIAACQPVIYYYGSDKIWSCGTKIFFGYPMLYMKGKRIKIRDSFEPPFGLVGCAMLIRTAALKDVGFFDEDLYLMHEETDWCIRARKKGYRFLVVNVKAYHKVSRTIGLFSEKYLYYTARNWLIVAKKCGLGMFMYAILTEPLRILYYMIKSRKNVAFYLKGLIDALSGVKGEGNVCRR</sequence>
<dbReference type="PANTHER" id="PTHR43179:SF12">
    <property type="entry name" value="GALACTOFURANOSYLTRANSFERASE GLFT2"/>
    <property type="match status" value="1"/>
</dbReference>
<dbReference type="Pfam" id="PF00535">
    <property type="entry name" value="Glycos_transf_2"/>
    <property type="match status" value="1"/>
</dbReference>
<keyword evidence="2" id="KW-0328">Glycosyltransferase</keyword>
<comment type="caution">
    <text evidence="5">The sequence shown here is derived from an EMBL/GenBank/DDBJ whole genome shotgun (WGS) entry which is preliminary data.</text>
</comment>
<keyword evidence="3 5" id="KW-0808">Transferase</keyword>